<evidence type="ECO:0000256" key="4">
    <source>
        <dbReference type="ARBA" id="ARBA00019595"/>
    </source>
</evidence>
<keyword evidence="5 6" id="KW-0413">Isomerase</keyword>
<evidence type="ECO:0000256" key="5">
    <source>
        <dbReference type="RuleBase" id="RU364069"/>
    </source>
</evidence>
<dbReference type="RefSeq" id="WP_346761560.1">
    <property type="nucleotide sequence ID" value="NZ_JAUJEB010000008.1"/>
</dbReference>
<comment type="similarity">
    <text evidence="5">Belongs to the dTDP-4-dehydrorhamnose 3,5-epimerase family.</text>
</comment>
<dbReference type="Proteomes" id="UP001172083">
    <property type="component" value="Unassembled WGS sequence"/>
</dbReference>
<dbReference type="EMBL" id="JAUJEB010000008">
    <property type="protein sequence ID" value="MDN5216223.1"/>
    <property type="molecule type" value="Genomic_DNA"/>
</dbReference>
<dbReference type="InterPro" id="IPR000888">
    <property type="entry name" value="RmlC-like"/>
</dbReference>
<dbReference type="Gene3D" id="2.60.120.10">
    <property type="entry name" value="Jelly Rolls"/>
    <property type="match status" value="1"/>
</dbReference>
<proteinExistence type="inferred from homology"/>
<comment type="subunit">
    <text evidence="5">Homodimer.</text>
</comment>
<dbReference type="EC" id="5.1.3.13" evidence="3 5"/>
<dbReference type="SUPFAM" id="SSF51182">
    <property type="entry name" value="RmlC-like cupins"/>
    <property type="match status" value="1"/>
</dbReference>
<organism evidence="6 7">
    <name type="scientific">Agaribacillus aureus</name>
    <dbReference type="NCBI Taxonomy" id="3051825"/>
    <lineage>
        <taxon>Bacteria</taxon>
        <taxon>Pseudomonadati</taxon>
        <taxon>Bacteroidota</taxon>
        <taxon>Cytophagia</taxon>
        <taxon>Cytophagales</taxon>
        <taxon>Splendidivirgaceae</taxon>
        <taxon>Agaribacillus</taxon>
    </lineage>
</organism>
<dbReference type="CDD" id="cd00438">
    <property type="entry name" value="cupin_RmlC"/>
    <property type="match status" value="1"/>
</dbReference>
<dbReference type="NCBIfam" id="TIGR01221">
    <property type="entry name" value="rmlC"/>
    <property type="match status" value="1"/>
</dbReference>
<keyword evidence="7" id="KW-1185">Reference proteome</keyword>
<dbReference type="PANTHER" id="PTHR21047:SF2">
    <property type="entry name" value="THYMIDINE DIPHOSPHO-4-KETO-RHAMNOSE 3,5-EPIMERASE"/>
    <property type="match status" value="1"/>
</dbReference>
<name>A0ABT8LEL6_9BACT</name>
<dbReference type="Pfam" id="PF00908">
    <property type="entry name" value="dTDP_sugar_isom"/>
    <property type="match status" value="1"/>
</dbReference>
<dbReference type="PANTHER" id="PTHR21047">
    <property type="entry name" value="DTDP-6-DEOXY-D-GLUCOSE-3,5 EPIMERASE"/>
    <property type="match status" value="1"/>
</dbReference>
<comment type="catalytic activity">
    <reaction evidence="1 5">
        <text>dTDP-4-dehydro-6-deoxy-alpha-D-glucose = dTDP-4-dehydro-beta-L-rhamnose</text>
        <dbReference type="Rhea" id="RHEA:16969"/>
        <dbReference type="ChEBI" id="CHEBI:57649"/>
        <dbReference type="ChEBI" id="CHEBI:62830"/>
        <dbReference type="EC" id="5.1.3.13"/>
    </reaction>
</comment>
<comment type="function">
    <text evidence="2 5">Catalyzes the epimerization of the C3' and C5'positions of dTDP-6-deoxy-D-xylo-4-hexulose, forming dTDP-6-deoxy-L-lyxo-4-hexulose.</text>
</comment>
<protein>
    <recommendedName>
        <fullName evidence="4 5">dTDP-4-dehydrorhamnose 3,5-epimerase</fullName>
        <ecNumber evidence="3 5">5.1.3.13</ecNumber>
    </recommendedName>
    <alternativeName>
        <fullName evidence="5">Thymidine diphospho-4-keto-rhamnose 3,5-epimerase</fullName>
    </alternativeName>
</protein>
<dbReference type="InterPro" id="IPR014710">
    <property type="entry name" value="RmlC-like_jellyroll"/>
</dbReference>
<evidence type="ECO:0000313" key="7">
    <source>
        <dbReference type="Proteomes" id="UP001172083"/>
    </source>
</evidence>
<dbReference type="GO" id="GO:0008830">
    <property type="term" value="F:dTDP-4-dehydrorhamnose 3,5-epimerase activity"/>
    <property type="evidence" value="ECO:0007669"/>
    <property type="project" value="UniProtKB-EC"/>
</dbReference>
<evidence type="ECO:0000313" key="6">
    <source>
        <dbReference type="EMBL" id="MDN5216223.1"/>
    </source>
</evidence>
<dbReference type="InterPro" id="IPR011051">
    <property type="entry name" value="RmlC_Cupin_sf"/>
</dbReference>
<gene>
    <name evidence="6" type="primary">rfbC</name>
    <name evidence="6" type="ORF">QQ020_29415</name>
</gene>
<accession>A0ABT8LEL6</accession>
<evidence type="ECO:0000256" key="2">
    <source>
        <dbReference type="ARBA" id="ARBA00001997"/>
    </source>
</evidence>
<comment type="pathway">
    <text evidence="5">Carbohydrate biosynthesis; dTDP-L-rhamnose biosynthesis.</text>
</comment>
<sequence>MEFKHYEIEGVVEVIPDIFEDSRGFFFESYHEEKFKEAGIVDRFVQCNQSFSRKGVIRGLHYQLEPYGQAKLVQVVKGKALDIAVDIRKNSPSFGRYCQCLLTESERNMLYIPVGFAHGFLALEDCIFQYMCSNFYHRPSEGGILWNDPAIGIDWNIVNPIVSEKDLKLQSFNAFTKDYK</sequence>
<evidence type="ECO:0000256" key="3">
    <source>
        <dbReference type="ARBA" id="ARBA00012098"/>
    </source>
</evidence>
<evidence type="ECO:0000256" key="1">
    <source>
        <dbReference type="ARBA" id="ARBA00001298"/>
    </source>
</evidence>
<comment type="caution">
    <text evidence="6">The sequence shown here is derived from an EMBL/GenBank/DDBJ whole genome shotgun (WGS) entry which is preliminary data.</text>
</comment>
<reference evidence="6" key="1">
    <citation type="submission" date="2023-06" db="EMBL/GenBank/DDBJ databases">
        <title>Genomic of Agaribacillus aureum.</title>
        <authorList>
            <person name="Wang G."/>
        </authorList>
    </citation>
    <scope>NUCLEOTIDE SEQUENCE</scope>
    <source>
        <strain evidence="6">BMA12</strain>
    </source>
</reference>